<dbReference type="RefSeq" id="WP_110608030.1">
    <property type="nucleotide sequence ID" value="NZ_PDOD01000001.1"/>
</dbReference>
<name>A0A323TL03_9BACI</name>
<dbReference type="PROSITE" id="PS51371">
    <property type="entry name" value="CBS"/>
    <property type="match status" value="1"/>
</dbReference>
<organism evidence="4 5">
    <name type="scientific">Salipaludibacillus keqinensis</name>
    <dbReference type="NCBI Taxonomy" id="2045207"/>
    <lineage>
        <taxon>Bacteria</taxon>
        <taxon>Bacillati</taxon>
        <taxon>Bacillota</taxon>
        <taxon>Bacilli</taxon>
        <taxon>Bacillales</taxon>
        <taxon>Bacillaceae</taxon>
    </lineage>
</organism>
<evidence type="ECO:0000256" key="1">
    <source>
        <dbReference type="ARBA" id="ARBA00023122"/>
    </source>
</evidence>
<dbReference type="InterPro" id="IPR046342">
    <property type="entry name" value="CBS_dom_sf"/>
</dbReference>
<reference evidence="4 5" key="1">
    <citation type="submission" date="2017-10" db="EMBL/GenBank/DDBJ databases">
        <title>Bacillus sp. nov., a halophilic bacterium isolated from a Keqin Lake.</title>
        <authorList>
            <person name="Wang H."/>
        </authorList>
    </citation>
    <scope>NUCLEOTIDE SEQUENCE [LARGE SCALE GENOMIC DNA]</scope>
    <source>
        <strain evidence="4 5">KQ-12</strain>
    </source>
</reference>
<dbReference type="InterPro" id="IPR048125">
    <property type="entry name" value="CBS_CbpB"/>
</dbReference>
<dbReference type="CDD" id="cd04643">
    <property type="entry name" value="CBS_pair_bac"/>
    <property type="match status" value="1"/>
</dbReference>
<dbReference type="OrthoDB" id="2375431at2"/>
<proteinExistence type="predicted"/>
<protein>
    <submittedName>
        <fullName evidence="4">CBS domain-containing protein</fullName>
    </submittedName>
</protein>
<accession>A0A323TL03</accession>
<keyword evidence="5" id="KW-1185">Reference proteome</keyword>
<evidence type="ECO:0000259" key="3">
    <source>
        <dbReference type="PROSITE" id="PS51371"/>
    </source>
</evidence>
<evidence type="ECO:0000313" key="5">
    <source>
        <dbReference type="Proteomes" id="UP000248214"/>
    </source>
</evidence>
<dbReference type="SUPFAM" id="SSF54631">
    <property type="entry name" value="CBS-domain pair"/>
    <property type="match status" value="1"/>
</dbReference>
<sequence>MLKLKDDDVLNRSITSFIIPSDEVAHVQPDNNLEHALLVLVKSGYTAIPVLDHSYKLQGLISKAQILDSILGIERIEPEKLSHWQVKEVMTNDIACVSDEIPFEKVISLSINHPFVCVQDNRGAFLGIIPRSKILAYLNGFLHEQRKQDRS</sequence>
<keyword evidence="1 2" id="KW-0129">CBS domain</keyword>
<dbReference type="Gene3D" id="3.10.580.10">
    <property type="entry name" value="CBS-domain"/>
    <property type="match status" value="1"/>
</dbReference>
<dbReference type="AlphaFoldDB" id="A0A323TL03"/>
<gene>
    <name evidence="4" type="ORF">CR194_02365</name>
</gene>
<dbReference type="SMART" id="SM00116">
    <property type="entry name" value="CBS"/>
    <property type="match status" value="2"/>
</dbReference>
<feature type="domain" description="CBS" evidence="3">
    <location>
        <begin position="18"/>
        <end position="79"/>
    </location>
</feature>
<evidence type="ECO:0000313" key="4">
    <source>
        <dbReference type="EMBL" id="PYZ94397.1"/>
    </source>
</evidence>
<comment type="caution">
    <text evidence="4">The sequence shown here is derived from an EMBL/GenBank/DDBJ whole genome shotgun (WGS) entry which is preliminary data.</text>
</comment>
<dbReference type="PANTHER" id="PTHR43080:SF30">
    <property type="entry name" value="CYCLIC DI-AMP RECEPTOR B"/>
    <property type="match status" value="1"/>
</dbReference>
<evidence type="ECO:0000256" key="2">
    <source>
        <dbReference type="PROSITE-ProRule" id="PRU00703"/>
    </source>
</evidence>
<dbReference type="Pfam" id="PF00571">
    <property type="entry name" value="CBS"/>
    <property type="match status" value="2"/>
</dbReference>
<dbReference type="InterPro" id="IPR000644">
    <property type="entry name" value="CBS_dom"/>
</dbReference>
<dbReference type="NCBIfam" id="NF041630">
    <property type="entry name" value="CBS_CbpB"/>
    <property type="match status" value="1"/>
</dbReference>
<dbReference type="Proteomes" id="UP000248214">
    <property type="component" value="Unassembled WGS sequence"/>
</dbReference>
<dbReference type="EMBL" id="PDOD01000001">
    <property type="protein sequence ID" value="PYZ94397.1"/>
    <property type="molecule type" value="Genomic_DNA"/>
</dbReference>
<dbReference type="InterPro" id="IPR051257">
    <property type="entry name" value="Diverse_CBS-Domain"/>
</dbReference>
<dbReference type="PANTHER" id="PTHR43080">
    <property type="entry name" value="CBS DOMAIN-CONTAINING PROTEIN CBSX3, MITOCHONDRIAL"/>
    <property type="match status" value="1"/>
</dbReference>